<evidence type="ECO:0000313" key="1">
    <source>
        <dbReference type="EMBL" id="GBM11013.1"/>
    </source>
</evidence>
<accession>A0A4Y2D2U3</accession>
<comment type="caution">
    <text evidence="1">The sequence shown here is derived from an EMBL/GenBank/DDBJ whole genome shotgun (WGS) entry which is preliminary data.</text>
</comment>
<organism evidence="1 2">
    <name type="scientific">Araneus ventricosus</name>
    <name type="common">Orbweaver spider</name>
    <name type="synonym">Epeira ventricosa</name>
    <dbReference type="NCBI Taxonomy" id="182803"/>
    <lineage>
        <taxon>Eukaryota</taxon>
        <taxon>Metazoa</taxon>
        <taxon>Ecdysozoa</taxon>
        <taxon>Arthropoda</taxon>
        <taxon>Chelicerata</taxon>
        <taxon>Arachnida</taxon>
        <taxon>Araneae</taxon>
        <taxon>Araneomorphae</taxon>
        <taxon>Entelegynae</taxon>
        <taxon>Araneoidea</taxon>
        <taxon>Araneidae</taxon>
        <taxon>Araneus</taxon>
    </lineage>
</organism>
<protein>
    <submittedName>
        <fullName evidence="1">Uncharacterized protein</fullName>
    </submittedName>
</protein>
<evidence type="ECO:0000313" key="2">
    <source>
        <dbReference type="Proteomes" id="UP000499080"/>
    </source>
</evidence>
<reference evidence="1 2" key="1">
    <citation type="journal article" date="2019" name="Sci. Rep.">
        <title>Orb-weaving spider Araneus ventricosus genome elucidates the spidroin gene catalogue.</title>
        <authorList>
            <person name="Kono N."/>
            <person name="Nakamura H."/>
            <person name="Ohtoshi R."/>
            <person name="Moran D.A.P."/>
            <person name="Shinohara A."/>
            <person name="Yoshida Y."/>
            <person name="Fujiwara M."/>
            <person name="Mori M."/>
            <person name="Tomita M."/>
            <person name="Arakawa K."/>
        </authorList>
    </citation>
    <scope>NUCLEOTIDE SEQUENCE [LARGE SCALE GENOMIC DNA]</scope>
</reference>
<dbReference type="Proteomes" id="UP000499080">
    <property type="component" value="Unassembled WGS sequence"/>
</dbReference>
<dbReference type="AlphaFoldDB" id="A0A4Y2D2U3"/>
<sequence>MFKYPFEEKWICIGCRHHPRTSDRINPKLLKRFNKKAIADKLVSGDFFSSSTGICIKETVSGSEQVTKKFVNRELAIQHKFFECNQMWEEI</sequence>
<dbReference type="EMBL" id="BGPR01000293">
    <property type="protein sequence ID" value="GBM11013.1"/>
    <property type="molecule type" value="Genomic_DNA"/>
</dbReference>
<proteinExistence type="predicted"/>
<gene>
    <name evidence="1" type="ORF">AVEN_1344_1</name>
</gene>
<keyword evidence="2" id="KW-1185">Reference proteome</keyword>
<name>A0A4Y2D2U3_ARAVE</name>